<name>A0ABW3B1P6_9FLAO</name>
<accession>A0ABW3B1P6</accession>
<evidence type="ECO:0000313" key="2">
    <source>
        <dbReference type="EMBL" id="MFD0796929.1"/>
    </source>
</evidence>
<evidence type="ECO:0000313" key="3">
    <source>
        <dbReference type="Proteomes" id="UP001597012"/>
    </source>
</evidence>
<proteinExistence type="predicted"/>
<keyword evidence="3" id="KW-1185">Reference proteome</keyword>
<dbReference type="RefSeq" id="WP_379932912.1">
    <property type="nucleotide sequence ID" value="NZ_JBHTHY010000003.1"/>
</dbReference>
<protein>
    <recommendedName>
        <fullName evidence="4">DUF4398 domain-containing protein</fullName>
    </recommendedName>
</protein>
<organism evidence="2 3">
    <name type="scientific">Maribacter chungangensis</name>
    <dbReference type="NCBI Taxonomy" id="1069117"/>
    <lineage>
        <taxon>Bacteria</taxon>
        <taxon>Pseudomonadati</taxon>
        <taxon>Bacteroidota</taxon>
        <taxon>Flavobacteriia</taxon>
        <taxon>Flavobacteriales</taxon>
        <taxon>Flavobacteriaceae</taxon>
        <taxon>Maribacter</taxon>
    </lineage>
</organism>
<evidence type="ECO:0008006" key="4">
    <source>
        <dbReference type="Google" id="ProtNLM"/>
    </source>
</evidence>
<reference evidence="3" key="1">
    <citation type="journal article" date="2019" name="Int. J. Syst. Evol. Microbiol.">
        <title>The Global Catalogue of Microorganisms (GCM) 10K type strain sequencing project: providing services to taxonomists for standard genome sequencing and annotation.</title>
        <authorList>
            <consortium name="The Broad Institute Genomics Platform"/>
            <consortium name="The Broad Institute Genome Sequencing Center for Infectious Disease"/>
            <person name="Wu L."/>
            <person name="Ma J."/>
        </authorList>
    </citation>
    <scope>NUCLEOTIDE SEQUENCE [LARGE SCALE GENOMIC DNA]</scope>
    <source>
        <strain evidence="3">CCUG 61948</strain>
    </source>
</reference>
<dbReference type="Proteomes" id="UP001597012">
    <property type="component" value="Unassembled WGS sequence"/>
</dbReference>
<feature type="signal peptide" evidence="1">
    <location>
        <begin position="1"/>
        <end position="23"/>
    </location>
</feature>
<keyword evidence="1" id="KW-0732">Signal</keyword>
<sequence length="227" mass="25548">MNKTYIFIGAMSLVLFSSFTSNMECQYAGSNIGFAKTQTETAIAKDDINQARFYAYKALNAIEKSKKQLAICGCEYAETDLKEGLENLKMATQATSLSATRIFLERSLKFTLSGIEALESHDLHESKYGNELLAVNTVSENKPELLNKKGMTSLNKKIDLSLEKYKLSLEKIVETVSCKEARAFAERIFENCEKELLKTDLSEGKKYYNLRTKEITADALLRIPDCL</sequence>
<evidence type="ECO:0000256" key="1">
    <source>
        <dbReference type="SAM" id="SignalP"/>
    </source>
</evidence>
<feature type="chain" id="PRO_5045339344" description="DUF4398 domain-containing protein" evidence="1">
    <location>
        <begin position="24"/>
        <end position="227"/>
    </location>
</feature>
<gene>
    <name evidence="2" type="ORF">ACFQZJ_05625</name>
</gene>
<dbReference type="EMBL" id="JBHTHY010000003">
    <property type="protein sequence ID" value="MFD0796929.1"/>
    <property type="molecule type" value="Genomic_DNA"/>
</dbReference>
<comment type="caution">
    <text evidence="2">The sequence shown here is derived from an EMBL/GenBank/DDBJ whole genome shotgun (WGS) entry which is preliminary data.</text>
</comment>